<accession>A0A7I7XCV5</accession>
<dbReference type="RefSeq" id="WP_263992082.1">
    <property type="nucleotide sequence ID" value="NZ_JACKTE010000011.1"/>
</dbReference>
<feature type="domain" description="Glycoside hydrolase family 5" evidence="4">
    <location>
        <begin position="45"/>
        <end position="270"/>
    </location>
</feature>
<dbReference type="KEGG" id="mmag:MMAD_10380"/>
<gene>
    <name evidence="5" type="ORF">MMAD_10380</name>
</gene>
<dbReference type="PANTHER" id="PTHR12631:SF10">
    <property type="entry name" value="BETA-XYLOSIDASE-LIKE PROTEIN-RELATED"/>
    <property type="match status" value="1"/>
</dbReference>
<dbReference type="PANTHER" id="PTHR12631">
    <property type="entry name" value="ALPHA-L-IDURONIDASE"/>
    <property type="match status" value="1"/>
</dbReference>
<evidence type="ECO:0000256" key="1">
    <source>
        <dbReference type="ARBA" id="ARBA00022801"/>
    </source>
</evidence>
<dbReference type="Proteomes" id="UP000466517">
    <property type="component" value="Chromosome"/>
</dbReference>
<reference evidence="5 6" key="1">
    <citation type="journal article" date="2019" name="Emerg. Microbes Infect.">
        <title>Comprehensive subspecies identification of 175 nontuberculous mycobacteria species based on 7547 genomic profiles.</title>
        <authorList>
            <person name="Matsumoto Y."/>
            <person name="Kinjo T."/>
            <person name="Motooka D."/>
            <person name="Nabeya D."/>
            <person name="Jung N."/>
            <person name="Uechi K."/>
            <person name="Horii T."/>
            <person name="Iida T."/>
            <person name="Fujita J."/>
            <person name="Nakamura S."/>
        </authorList>
    </citation>
    <scope>NUCLEOTIDE SEQUENCE [LARGE SCALE GENOMIC DNA]</scope>
    <source>
        <strain evidence="5 6">JCM 13574</strain>
    </source>
</reference>
<organism evidence="5 6">
    <name type="scientific">Mycolicibacterium madagascariense</name>
    <dbReference type="NCBI Taxonomy" id="212765"/>
    <lineage>
        <taxon>Bacteria</taxon>
        <taxon>Bacillati</taxon>
        <taxon>Actinomycetota</taxon>
        <taxon>Actinomycetes</taxon>
        <taxon>Mycobacteriales</taxon>
        <taxon>Mycobacteriaceae</taxon>
        <taxon>Mycolicibacterium</taxon>
    </lineage>
</organism>
<protein>
    <recommendedName>
        <fullName evidence="4">Glycoside hydrolase family 5 domain-containing protein</fullName>
    </recommendedName>
</protein>
<evidence type="ECO:0000256" key="3">
    <source>
        <dbReference type="RuleBase" id="RU361153"/>
    </source>
</evidence>
<evidence type="ECO:0000313" key="6">
    <source>
        <dbReference type="Proteomes" id="UP000466517"/>
    </source>
</evidence>
<evidence type="ECO:0000259" key="4">
    <source>
        <dbReference type="Pfam" id="PF00150"/>
    </source>
</evidence>
<keyword evidence="6" id="KW-1185">Reference proteome</keyword>
<proteinExistence type="inferred from homology"/>
<dbReference type="InterPro" id="IPR001547">
    <property type="entry name" value="Glyco_hydro_5"/>
</dbReference>
<dbReference type="AlphaFoldDB" id="A0A7I7XCV5"/>
<comment type="similarity">
    <text evidence="3">Belongs to the glycosyl hydrolase 5 (cellulase A) family.</text>
</comment>
<dbReference type="InterPro" id="IPR051923">
    <property type="entry name" value="Glycosyl_Hydrolase_39"/>
</dbReference>
<keyword evidence="2 3" id="KW-0326">Glycosidase</keyword>
<sequence length="361" mass="38369">MTLVGAATSCGGASDTKEPTKNTLHIGISYGGVLPSMTDDDVGQALDDAVGVGATWIRMDLSWAEAQPTPSNSYDWDRVERIFAQARQRHLDILPVLVDPPAWASAPGCSGNHCEPADPSQFAAFAGAAVSRFAPEGVHTWEIWNEPNSALFWQPAVDPAAYLELLKASTHAIRAADDKAFILLGGLTIGKSTNGNLSAADFLGQTPESPLKLVDALSVHPYTFPYPASRLGPWMTPWAQADSGLPYLRQVLAQGGMPNMPIWVTEYGAPTGGPKGVWDGSPGSLDQSPDHVSEEQQAIIAADAVATAAAEPVIHAMFWYTDRDLTAPLDSSEAYFGLRRADGSKKAAFQALADAVKRLDG</sequence>
<name>A0A7I7XCV5_9MYCO</name>
<dbReference type="Pfam" id="PF00150">
    <property type="entry name" value="Cellulase"/>
    <property type="match status" value="1"/>
</dbReference>
<dbReference type="SUPFAM" id="SSF51445">
    <property type="entry name" value="(Trans)glycosidases"/>
    <property type="match status" value="1"/>
</dbReference>
<dbReference type="InterPro" id="IPR017853">
    <property type="entry name" value="GH"/>
</dbReference>
<dbReference type="GO" id="GO:0004553">
    <property type="term" value="F:hydrolase activity, hydrolyzing O-glycosyl compounds"/>
    <property type="evidence" value="ECO:0007669"/>
    <property type="project" value="InterPro"/>
</dbReference>
<evidence type="ECO:0000256" key="2">
    <source>
        <dbReference type="ARBA" id="ARBA00023295"/>
    </source>
</evidence>
<dbReference type="GO" id="GO:0000272">
    <property type="term" value="P:polysaccharide catabolic process"/>
    <property type="evidence" value="ECO:0007669"/>
    <property type="project" value="InterPro"/>
</dbReference>
<evidence type="ECO:0000313" key="5">
    <source>
        <dbReference type="EMBL" id="BBZ26743.1"/>
    </source>
</evidence>
<keyword evidence="1 3" id="KW-0378">Hydrolase</keyword>
<dbReference type="Gene3D" id="3.20.20.80">
    <property type="entry name" value="Glycosidases"/>
    <property type="match status" value="1"/>
</dbReference>
<dbReference type="EMBL" id="AP022610">
    <property type="protein sequence ID" value="BBZ26743.1"/>
    <property type="molecule type" value="Genomic_DNA"/>
</dbReference>